<dbReference type="Proteomes" id="UP001212170">
    <property type="component" value="Unassembled WGS sequence"/>
</dbReference>
<dbReference type="PANTHER" id="PTHR43976">
    <property type="entry name" value="SHORT CHAIN DEHYDROGENASE"/>
    <property type="match status" value="1"/>
</dbReference>
<protein>
    <submittedName>
        <fullName evidence="4">SDR family oxidoreductase</fullName>
    </submittedName>
</protein>
<dbReference type="PRINTS" id="PR00081">
    <property type="entry name" value="GDHRDH"/>
</dbReference>
<evidence type="ECO:0000313" key="4">
    <source>
        <dbReference type="EMBL" id="MDA6068352.1"/>
    </source>
</evidence>
<dbReference type="PRINTS" id="PR00080">
    <property type="entry name" value="SDRFAMILY"/>
</dbReference>
<sequence>MKKVIFVTGASSGLGKATSLFFAQQGWNVIATMRNPEKETELKNLSNVFVTRLDVSDLPSITTAISEGIEKFGHIDALINNAGYGQQGLFEAISAEKIREQFEVNVFGLMDVTRAILPHFRNRKQGTIVNVTSGVGRITVPLVSVYAASKFAIEGFSESLSYELESQNIKVKIIEPGYVPTSFHERAATDFAFDPALEDYKPFQDEMNSLFSSFENENIATPSDVAKIIYGAVTDQSHTLRYIAGPDLEPMIALRNSKSDQEYMKIFRNQFMPEYFK</sequence>
<reference evidence="4 5" key="1">
    <citation type="journal article" date="2023" name="Chemosphere">
        <title>Whole genome analysis of Flavobacterium aziz-sancarii sp. nov., isolated from Ardley Island (Antarctica), revealed a rich resistome and bioremediation potential.</title>
        <authorList>
            <person name="Otur C."/>
            <person name="Okay S."/>
            <person name="Kurt-Kizildogan A."/>
        </authorList>
    </citation>
    <scope>NUCLEOTIDE SEQUENCE [LARGE SCALE GENOMIC DNA]</scope>
    <source>
        <strain evidence="4 5">AC</strain>
    </source>
</reference>
<dbReference type="InterPro" id="IPR051911">
    <property type="entry name" value="SDR_oxidoreductase"/>
</dbReference>
<dbReference type="InterPro" id="IPR020904">
    <property type="entry name" value="Sc_DH/Rdtase_CS"/>
</dbReference>
<dbReference type="CDD" id="cd05374">
    <property type="entry name" value="17beta-HSD-like_SDR_c"/>
    <property type="match status" value="1"/>
</dbReference>
<name>A0ABT4W762_9FLAO</name>
<evidence type="ECO:0000256" key="3">
    <source>
        <dbReference type="RuleBase" id="RU000363"/>
    </source>
</evidence>
<evidence type="ECO:0000313" key="5">
    <source>
        <dbReference type="Proteomes" id="UP001212170"/>
    </source>
</evidence>
<organism evidence="4 5">
    <name type="scientific">Flavobacterium azizsancarii</name>
    <dbReference type="NCBI Taxonomy" id="2961580"/>
    <lineage>
        <taxon>Bacteria</taxon>
        <taxon>Pseudomonadati</taxon>
        <taxon>Bacteroidota</taxon>
        <taxon>Flavobacteriia</taxon>
        <taxon>Flavobacteriales</taxon>
        <taxon>Flavobacteriaceae</taxon>
        <taxon>Flavobacterium</taxon>
    </lineage>
</organism>
<keyword evidence="2" id="KW-0560">Oxidoreductase</keyword>
<proteinExistence type="inferred from homology"/>
<evidence type="ECO:0000256" key="2">
    <source>
        <dbReference type="ARBA" id="ARBA00023002"/>
    </source>
</evidence>
<dbReference type="PROSITE" id="PS00061">
    <property type="entry name" value="ADH_SHORT"/>
    <property type="match status" value="1"/>
</dbReference>
<dbReference type="EMBL" id="JAMZNK010000002">
    <property type="protein sequence ID" value="MDA6068352.1"/>
    <property type="molecule type" value="Genomic_DNA"/>
</dbReference>
<dbReference type="SUPFAM" id="SSF51735">
    <property type="entry name" value="NAD(P)-binding Rossmann-fold domains"/>
    <property type="match status" value="1"/>
</dbReference>
<accession>A0ABT4W762</accession>
<keyword evidence="5" id="KW-1185">Reference proteome</keyword>
<comment type="caution">
    <text evidence="4">The sequence shown here is derived from an EMBL/GenBank/DDBJ whole genome shotgun (WGS) entry which is preliminary data.</text>
</comment>
<evidence type="ECO:0000256" key="1">
    <source>
        <dbReference type="ARBA" id="ARBA00006484"/>
    </source>
</evidence>
<dbReference type="RefSeq" id="WP_271334230.1">
    <property type="nucleotide sequence ID" value="NZ_JAMZNK010000002.1"/>
</dbReference>
<gene>
    <name evidence="4" type="ORF">NJT12_01845</name>
</gene>
<dbReference type="PANTHER" id="PTHR43976:SF16">
    <property type="entry name" value="SHORT-CHAIN DEHYDROGENASE_REDUCTASE FAMILY PROTEIN"/>
    <property type="match status" value="1"/>
</dbReference>
<comment type="similarity">
    <text evidence="1 3">Belongs to the short-chain dehydrogenases/reductases (SDR) family.</text>
</comment>
<dbReference type="InterPro" id="IPR002347">
    <property type="entry name" value="SDR_fam"/>
</dbReference>
<dbReference type="Pfam" id="PF00106">
    <property type="entry name" value="adh_short"/>
    <property type="match status" value="1"/>
</dbReference>
<dbReference type="Gene3D" id="3.40.50.720">
    <property type="entry name" value="NAD(P)-binding Rossmann-like Domain"/>
    <property type="match status" value="1"/>
</dbReference>
<dbReference type="InterPro" id="IPR036291">
    <property type="entry name" value="NAD(P)-bd_dom_sf"/>
</dbReference>